<dbReference type="Pfam" id="PF12223">
    <property type="entry name" value="DUF3602"/>
    <property type="match status" value="1"/>
</dbReference>
<organism evidence="2 3">
    <name type="scientific">Lentinula lateritia</name>
    <dbReference type="NCBI Taxonomy" id="40482"/>
    <lineage>
        <taxon>Eukaryota</taxon>
        <taxon>Fungi</taxon>
        <taxon>Dikarya</taxon>
        <taxon>Basidiomycota</taxon>
        <taxon>Agaricomycotina</taxon>
        <taxon>Agaricomycetes</taxon>
        <taxon>Agaricomycetidae</taxon>
        <taxon>Agaricales</taxon>
        <taxon>Marasmiineae</taxon>
        <taxon>Omphalotaceae</taxon>
        <taxon>Lentinula</taxon>
    </lineage>
</organism>
<gene>
    <name evidence="2" type="ORF">C8R41DRAFT_91473</name>
</gene>
<feature type="compositionally biased region" description="Basic and acidic residues" evidence="1">
    <location>
        <begin position="255"/>
        <end position="265"/>
    </location>
</feature>
<proteinExistence type="predicted"/>
<evidence type="ECO:0000256" key="1">
    <source>
        <dbReference type="SAM" id="MobiDB-lite"/>
    </source>
</evidence>
<name>A0ABQ8UZP8_9AGAR</name>
<feature type="compositionally biased region" description="Basic and acidic residues" evidence="1">
    <location>
        <begin position="185"/>
        <end position="200"/>
    </location>
</feature>
<dbReference type="InterPro" id="IPR022024">
    <property type="entry name" value="DUF3602"/>
</dbReference>
<sequence>MSRPKVRIFRIKIRDRSKLSSFATFQDVKSKISTGHRKRNECQPEFDILVFLAPSIEILQCCTSLQYINWTNWTSFFFQLPLTSILYTIAIITSNRMTDLNNAERSRSRGRDMTSSGRGGLGNIHHTVDPTIHESGPDDYSVTRGREPAVHPDQVISTGRGGAGNIRSPSRDAGSYSHTPVGPEPRQEELIRAEADREGAHSTGRGGLGNMSRSRSRGPRTALGQEHSASGDPEHHKHTGVSELIHKVLHPHPHHIQESGRHEPHAQVPAESTPKNSVDHEAPPLTFSRADAK</sequence>
<dbReference type="EMBL" id="JANVFT010000120">
    <property type="protein sequence ID" value="KAJ4465891.1"/>
    <property type="molecule type" value="Genomic_DNA"/>
</dbReference>
<protein>
    <submittedName>
        <fullName evidence="2">Uncharacterized protein</fullName>
    </submittedName>
</protein>
<accession>A0ABQ8UZP8</accession>
<evidence type="ECO:0000313" key="2">
    <source>
        <dbReference type="EMBL" id="KAJ4465891.1"/>
    </source>
</evidence>
<dbReference type="PANTHER" id="PTHR34693">
    <property type="entry name" value="PROTEIN PAR32"/>
    <property type="match status" value="1"/>
</dbReference>
<dbReference type="PANTHER" id="PTHR34693:SF1">
    <property type="entry name" value="PROTEIN PAR32"/>
    <property type="match status" value="1"/>
</dbReference>
<dbReference type="InterPro" id="IPR053203">
    <property type="entry name" value="Cisplatin_resist-associated"/>
</dbReference>
<keyword evidence="3" id="KW-1185">Reference proteome</keyword>
<feature type="region of interest" description="Disordered" evidence="1">
    <location>
        <begin position="102"/>
        <end position="293"/>
    </location>
</feature>
<feature type="compositionally biased region" description="Basic and acidic residues" evidence="1">
    <location>
        <begin position="102"/>
        <end position="112"/>
    </location>
</feature>
<evidence type="ECO:0000313" key="3">
    <source>
        <dbReference type="Proteomes" id="UP001150217"/>
    </source>
</evidence>
<dbReference type="Proteomes" id="UP001150217">
    <property type="component" value="Unassembled WGS sequence"/>
</dbReference>
<comment type="caution">
    <text evidence="2">The sequence shown here is derived from an EMBL/GenBank/DDBJ whole genome shotgun (WGS) entry which is preliminary data.</text>
</comment>
<reference evidence="2" key="1">
    <citation type="submission" date="2022-08" db="EMBL/GenBank/DDBJ databases">
        <title>A Global Phylogenomic Analysis of the Shiitake Genus Lentinula.</title>
        <authorList>
            <consortium name="DOE Joint Genome Institute"/>
            <person name="Sierra-Patev S."/>
            <person name="Min B."/>
            <person name="Naranjo-Ortiz M."/>
            <person name="Looney B."/>
            <person name="Konkel Z."/>
            <person name="Slot J.C."/>
            <person name="Sakamoto Y."/>
            <person name="Steenwyk J.L."/>
            <person name="Rokas A."/>
            <person name="Carro J."/>
            <person name="Camarero S."/>
            <person name="Ferreira P."/>
            <person name="Molpeceres G."/>
            <person name="Ruiz-Duenas F.J."/>
            <person name="Serrano A."/>
            <person name="Henrissat B."/>
            <person name="Drula E."/>
            <person name="Hughes K.W."/>
            <person name="Mata J.L."/>
            <person name="Ishikawa N.K."/>
            <person name="Vargas-Isla R."/>
            <person name="Ushijima S."/>
            <person name="Smith C.A."/>
            <person name="Ahrendt S."/>
            <person name="Andreopoulos W."/>
            <person name="He G."/>
            <person name="Labutti K."/>
            <person name="Lipzen A."/>
            <person name="Ng V."/>
            <person name="Riley R."/>
            <person name="Sandor L."/>
            <person name="Barry K."/>
            <person name="Martinez A.T."/>
            <person name="Xiao Y."/>
            <person name="Gibbons J.G."/>
            <person name="Terashima K."/>
            <person name="Grigoriev I.V."/>
            <person name="Hibbett D.S."/>
        </authorList>
    </citation>
    <scope>NUCLEOTIDE SEQUENCE</scope>
    <source>
        <strain evidence="2">RHP3577 ss4</strain>
    </source>
</reference>
<feature type="compositionally biased region" description="Basic and acidic residues" evidence="1">
    <location>
        <begin position="126"/>
        <end position="136"/>
    </location>
</feature>